<accession>A0ACC2TU98</accession>
<protein>
    <submittedName>
        <fullName evidence="1">Uncharacterized protein</fullName>
    </submittedName>
</protein>
<evidence type="ECO:0000313" key="1">
    <source>
        <dbReference type="EMBL" id="KAJ9077777.1"/>
    </source>
</evidence>
<evidence type="ECO:0000313" key="2">
    <source>
        <dbReference type="Proteomes" id="UP001165960"/>
    </source>
</evidence>
<organism evidence="1 2">
    <name type="scientific">Entomophthora muscae</name>
    <dbReference type="NCBI Taxonomy" id="34485"/>
    <lineage>
        <taxon>Eukaryota</taxon>
        <taxon>Fungi</taxon>
        <taxon>Fungi incertae sedis</taxon>
        <taxon>Zoopagomycota</taxon>
        <taxon>Entomophthoromycotina</taxon>
        <taxon>Entomophthoromycetes</taxon>
        <taxon>Entomophthorales</taxon>
        <taxon>Entomophthoraceae</taxon>
        <taxon>Entomophthora</taxon>
    </lineage>
</organism>
<dbReference type="EMBL" id="QTSX02002179">
    <property type="protein sequence ID" value="KAJ9077777.1"/>
    <property type="molecule type" value="Genomic_DNA"/>
</dbReference>
<sequence length="62" mass="6759">MTLPLTLRPDCPLEPTTAAKTTSTQLFVVLYITFTGLGDPMVPNSGPWSLLGQSVSYIIKYL</sequence>
<name>A0ACC2TU98_9FUNG</name>
<gene>
    <name evidence="1" type="ORF">DSO57_1013425</name>
</gene>
<proteinExistence type="predicted"/>
<comment type="caution">
    <text evidence="1">The sequence shown here is derived from an EMBL/GenBank/DDBJ whole genome shotgun (WGS) entry which is preliminary data.</text>
</comment>
<reference evidence="1" key="1">
    <citation type="submission" date="2022-04" db="EMBL/GenBank/DDBJ databases">
        <title>Genome of the entomopathogenic fungus Entomophthora muscae.</title>
        <authorList>
            <person name="Elya C."/>
            <person name="Lovett B.R."/>
            <person name="Lee E."/>
            <person name="Macias A.M."/>
            <person name="Hajek A.E."/>
            <person name="De Bivort B.L."/>
            <person name="Kasson M.T."/>
            <person name="De Fine Licht H.H."/>
            <person name="Stajich J.E."/>
        </authorList>
    </citation>
    <scope>NUCLEOTIDE SEQUENCE</scope>
    <source>
        <strain evidence="1">Berkeley</strain>
    </source>
</reference>
<dbReference type="Proteomes" id="UP001165960">
    <property type="component" value="Unassembled WGS sequence"/>
</dbReference>
<keyword evidence="2" id="KW-1185">Reference proteome</keyword>